<dbReference type="InterPro" id="IPR054696">
    <property type="entry name" value="GTP-eEF1A_C"/>
</dbReference>
<dbReference type="EMBL" id="GL349467">
    <property type="protein sequence ID" value="KNC51477.1"/>
    <property type="molecule type" value="Genomic_DNA"/>
</dbReference>
<dbReference type="SUPFAM" id="SSF50465">
    <property type="entry name" value="EF-Tu/eEF-1alpha/eIF2-gamma C-terminal domain"/>
    <property type="match status" value="1"/>
</dbReference>
<organism evidence="7 8">
    <name type="scientific">Thecamonas trahens ATCC 50062</name>
    <dbReference type="NCBI Taxonomy" id="461836"/>
    <lineage>
        <taxon>Eukaryota</taxon>
        <taxon>Apusozoa</taxon>
        <taxon>Apusomonadida</taxon>
        <taxon>Apusomonadidae</taxon>
        <taxon>Thecamonas</taxon>
    </lineage>
</organism>
<dbReference type="GO" id="GO:0005525">
    <property type="term" value="F:GTP binding"/>
    <property type="evidence" value="ECO:0007669"/>
    <property type="project" value="UniProtKB-KW"/>
</dbReference>
<evidence type="ECO:0000313" key="8">
    <source>
        <dbReference type="Proteomes" id="UP000054408"/>
    </source>
</evidence>
<dbReference type="InterPro" id="IPR050100">
    <property type="entry name" value="TRAFAC_GTPase_members"/>
</dbReference>
<keyword evidence="8" id="KW-1185">Reference proteome</keyword>
<evidence type="ECO:0000256" key="3">
    <source>
        <dbReference type="ARBA" id="ARBA00023134"/>
    </source>
</evidence>
<dbReference type="AlphaFoldDB" id="A0A0L0DGL8"/>
<dbReference type="RefSeq" id="XP_013756138.1">
    <property type="nucleotide sequence ID" value="XM_013900684.1"/>
</dbReference>
<evidence type="ECO:0000259" key="4">
    <source>
        <dbReference type="PROSITE" id="PS51722"/>
    </source>
</evidence>
<dbReference type="OrthoDB" id="342024at2759"/>
<dbReference type="GeneID" id="25564081"/>
<keyword evidence="7" id="KW-0251">Elongation factor</keyword>
<dbReference type="PANTHER" id="PTHR23115">
    <property type="entry name" value="TRANSLATION FACTOR"/>
    <property type="match status" value="1"/>
</dbReference>
<dbReference type="InterPro" id="IPR004161">
    <property type="entry name" value="EFTu-like_2"/>
</dbReference>
<evidence type="ECO:0000256" key="1">
    <source>
        <dbReference type="ARBA" id="ARBA00007249"/>
    </source>
</evidence>
<dbReference type="PROSITE" id="PS51722">
    <property type="entry name" value="G_TR_2"/>
    <property type="match status" value="1"/>
</dbReference>
<dbReference type="RefSeq" id="XP_013758879.1">
    <property type="nucleotide sequence ID" value="XM_013903425.1"/>
</dbReference>
<dbReference type="RefSeq" id="XP_013758887.1">
    <property type="nucleotide sequence ID" value="XM_013903433.1"/>
</dbReference>
<accession>A0A0L0DGL8</accession>
<evidence type="ECO:0000313" key="7">
    <source>
        <dbReference type="EMBL" id="KNC51477.1"/>
    </source>
</evidence>
<feature type="domain" description="Tr-type G" evidence="4">
    <location>
        <begin position="9"/>
        <end position="264"/>
    </location>
</feature>
<dbReference type="InterPro" id="IPR009001">
    <property type="entry name" value="Transl_elong_EF1A/Init_IF2_C"/>
</dbReference>
<dbReference type="SUPFAM" id="SSF52540">
    <property type="entry name" value="P-loop containing nucleoside triphosphate hydrolases"/>
    <property type="match status" value="1"/>
</dbReference>
<dbReference type="PROSITE" id="PS00301">
    <property type="entry name" value="G_TR_1"/>
    <property type="match status" value="1"/>
</dbReference>
<dbReference type="Proteomes" id="UP000054408">
    <property type="component" value="Unassembled WGS sequence"/>
</dbReference>
<dbReference type="Pfam" id="PF00009">
    <property type="entry name" value="GTP_EFTU"/>
    <property type="match status" value="1"/>
</dbReference>
<dbReference type="EMBL" id="GL349450">
    <property type="protein sequence ID" value="KNC48320.1"/>
    <property type="molecule type" value="Genomic_DNA"/>
</dbReference>
<gene>
    <name evidence="5" type="ORF">AMSG_04543</name>
    <name evidence="6" type="ORF">AMSG_04551</name>
    <name evidence="7" type="ORF">AMSG_07674</name>
</gene>
<comment type="similarity">
    <text evidence="1">Belongs to the TRAFAC class translation factor GTPase superfamily. Classic translation factor GTPase family. EF-Tu/EF-1A subfamily.</text>
</comment>
<dbReference type="Pfam" id="PF22594">
    <property type="entry name" value="GTP-eEF1A_C"/>
    <property type="match status" value="1"/>
</dbReference>
<dbReference type="GO" id="GO:0003924">
    <property type="term" value="F:GTPase activity"/>
    <property type="evidence" value="ECO:0007669"/>
    <property type="project" value="InterPro"/>
</dbReference>
<proteinExistence type="inferred from homology"/>
<dbReference type="InterPro" id="IPR031157">
    <property type="entry name" value="G_TR_CS"/>
</dbReference>
<dbReference type="OMA" id="EMHHKSV"/>
<dbReference type="eggNOG" id="KOG0052">
    <property type="taxonomic scope" value="Eukaryota"/>
</dbReference>
<dbReference type="InterPro" id="IPR009000">
    <property type="entry name" value="Transl_B-barrel_sf"/>
</dbReference>
<keyword evidence="7" id="KW-0648">Protein biosynthesis</keyword>
<dbReference type="InterPro" id="IPR027417">
    <property type="entry name" value="P-loop_NTPase"/>
</dbReference>
<evidence type="ECO:0000313" key="6">
    <source>
        <dbReference type="EMBL" id="KNC48320.1"/>
    </source>
</evidence>
<name>A0A0L0DGL8_THETB</name>
<dbReference type="PRINTS" id="PR00315">
    <property type="entry name" value="ELONGATNFCT"/>
</dbReference>
<dbReference type="STRING" id="461836.A0A0L0DGL8"/>
<protein>
    <submittedName>
        <fullName evidence="7">Elongation factor 1 alpha long form</fullName>
    </submittedName>
</protein>
<dbReference type="CDD" id="cd01883">
    <property type="entry name" value="EF1_alpha"/>
    <property type="match status" value="1"/>
</dbReference>
<sequence>MSAETFDPARKLNVVIIGHVDAGKSTMTGRLIYELGGIDERAKEKLEQAAAENNKAGFAFAYFMDTSKEERERGITIDCQTSSFRTTNYDYSITDAPGHADFITNMITGAGQADVAVLMVPADGNFEASIAKPSGMMAGGQTRQHANLANLLGIKQLVVCVNKMDSSEGGAYNEARFNEIRDEVSRMIDEAGFHSATVPIIPVSGWVGDNLTSPTENMPWYNGWSGRYGYTAKRKKKGFEIVGGTEIKGKTLVEALDNYMRIPDRDANGPLHLSVSGSRLIPGQGLVTMGRIEIGTIRKDDVVALARNGLSGKTFSIQMHHQDVDAGIAGFNVGIVVKFPKGTKPKQVKRGDLLYRPADYADKQELLPRRVKSFRAMIRVQNHPGDLKVGFCPQMCVRTGRCASRISEIHWVMGKRTAGQKLENPEFVRKHEMAEITFEPQGFLYCETFERSESYGRVAGLESKTLVFMGKIIDVEYA</sequence>
<dbReference type="InterPro" id="IPR000795">
    <property type="entry name" value="T_Tr_GTP-bd_dom"/>
</dbReference>
<evidence type="ECO:0000256" key="2">
    <source>
        <dbReference type="ARBA" id="ARBA00022741"/>
    </source>
</evidence>
<reference evidence="7 8" key="1">
    <citation type="submission" date="2010-05" db="EMBL/GenBank/DDBJ databases">
        <title>The Genome Sequence of Thecamonas trahens ATCC 50062.</title>
        <authorList>
            <consortium name="The Broad Institute Genome Sequencing Platform"/>
            <person name="Russ C."/>
            <person name="Cuomo C."/>
            <person name="Shea T."/>
            <person name="Young S.K."/>
            <person name="Zeng Q."/>
            <person name="Koehrsen M."/>
            <person name="Haas B."/>
            <person name="Borodovsky M."/>
            <person name="Guigo R."/>
            <person name="Alvarado L."/>
            <person name="Berlin A."/>
            <person name="Bochicchio J."/>
            <person name="Borenstein D."/>
            <person name="Chapman S."/>
            <person name="Chen Z."/>
            <person name="Freedman E."/>
            <person name="Gellesch M."/>
            <person name="Goldberg J."/>
            <person name="Griggs A."/>
            <person name="Gujja S."/>
            <person name="Heilman E."/>
            <person name="Heiman D."/>
            <person name="Hepburn T."/>
            <person name="Howarth C."/>
            <person name="Jen D."/>
            <person name="Larson L."/>
            <person name="Mehta T."/>
            <person name="Park D."/>
            <person name="Pearson M."/>
            <person name="Roberts A."/>
            <person name="Saif S."/>
            <person name="Shenoy N."/>
            <person name="Sisk P."/>
            <person name="Stolte C."/>
            <person name="Sykes S."/>
            <person name="Thomson T."/>
            <person name="Walk T."/>
            <person name="White J."/>
            <person name="Yandava C."/>
            <person name="Burger G."/>
            <person name="Gray M.W."/>
            <person name="Holland P.W.H."/>
            <person name="King N."/>
            <person name="Lang F.B.F."/>
            <person name="Roger A.J."/>
            <person name="Ruiz-Trillo I."/>
            <person name="Lander E."/>
            <person name="Nusbaum C."/>
        </authorList>
    </citation>
    <scope>NUCLEOTIDE SEQUENCE [LARGE SCALE GENOMIC DNA]</scope>
    <source>
        <strain evidence="7 8">ATCC 50062</strain>
    </source>
</reference>
<keyword evidence="3" id="KW-0342">GTP-binding</keyword>
<dbReference type="EMBL" id="GL349450">
    <property type="protein sequence ID" value="KNC48312.1"/>
    <property type="molecule type" value="Genomic_DNA"/>
</dbReference>
<dbReference type="GeneID" id="25566543"/>
<dbReference type="Gene3D" id="3.40.50.300">
    <property type="entry name" value="P-loop containing nucleotide triphosphate hydrolases"/>
    <property type="match status" value="1"/>
</dbReference>
<keyword evidence="2" id="KW-0547">Nucleotide-binding</keyword>
<dbReference type="SUPFAM" id="SSF50447">
    <property type="entry name" value="Translation proteins"/>
    <property type="match status" value="1"/>
</dbReference>
<dbReference type="Pfam" id="PF03144">
    <property type="entry name" value="GTP_EFTU_D2"/>
    <property type="match status" value="1"/>
</dbReference>
<dbReference type="Gene3D" id="2.40.30.10">
    <property type="entry name" value="Translation factors"/>
    <property type="match status" value="2"/>
</dbReference>
<evidence type="ECO:0000313" key="5">
    <source>
        <dbReference type="EMBL" id="KNC48312.1"/>
    </source>
</evidence>
<dbReference type="GO" id="GO:0003746">
    <property type="term" value="F:translation elongation factor activity"/>
    <property type="evidence" value="ECO:0007669"/>
    <property type="project" value="UniProtKB-KW"/>
</dbReference>
<dbReference type="GeneID" id="25564089"/>